<feature type="binding site" evidence="2">
    <location>
        <position position="263"/>
    </location>
    <ligand>
        <name>substrate</name>
    </ligand>
</feature>
<comment type="pathway">
    <text evidence="2">Cofactor biosynthesis; thiamine diphosphate biosynthesis; thiamine diphosphate from thiamine phosphate: step 1/1.</text>
</comment>
<feature type="binding site" evidence="2">
    <location>
        <position position="31"/>
    </location>
    <ligand>
        <name>Mg(2+)</name>
        <dbReference type="ChEBI" id="CHEBI:18420"/>
        <label>4</label>
    </ligand>
</feature>
<feature type="binding site" evidence="2">
    <location>
        <position position="31"/>
    </location>
    <ligand>
        <name>Mg(2+)</name>
        <dbReference type="ChEBI" id="CHEBI:18420"/>
        <label>3</label>
    </ligand>
</feature>
<dbReference type="UniPathway" id="UPA00060">
    <property type="reaction ID" value="UER00142"/>
</dbReference>
<evidence type="ECO:0000259" key="4">
    <source>
        <dbReference type="Pfam" id="PF02769"/>
    </source>
</evidence>
<dbReference type="OrthoDB" id="9802811at2"/>
<dbReference type="GO" id="GO:0000287">
    <property type="term" value="F:magnesium ion binding"/>
    <property type="evidence" value="ECO:0007669"/>
    <property type="project" value="UniProtKB-UniRule"/>
</dbReference>
<keyword evidence="2 5" id="KW-0418">Kinase</keyword>
<comment type="function">
    <text evidence="2">Catalyzes the ATP-dependent phosphorylation of thiamine-monophosphate (TMP) to form thiamine-pyrophosphate (TPP), the active form of vitamin B1.</text>
</comment>
<dbReference type="GO" id="GO:0005524">
    <property type="term" value="F:ATP binding"/>
    <property type="evidence" value="ECO:0007669"/>
    <property type="project" value="UniProtKB-UniRule"/>
</dbReference>
<dbReference type="Proteomes" id="UP000282483">
    <property type="component" value="Chromosome"/>
</dbReference>
<dbReference type="PANTHER" id="PTHR30270">
    <property type="entry name" value="THIAMINE-MONOPHOSPHATE KINASE"/>
    <property type="match status" value="1"/>
</dbReference>
<dbReference type="PIRSF" id="PIRSF005303">
    <property type="entry name" value="Thiam_monoph_kin"/>
    <property type="match status" value="1"/>
</dbReference>
<comment type="miscellaneous">
    <text evidence="2">Reaction mechanism of ThiL seems to utilize a direct, inline transfer of the gamma-phosphate of ATP to TMP rather than a phosphorylated enzyme intermediate.</text>
</comment>
<evidence type="ECO:0000256" key="1">
    <source>
        <dbReference type="ARBA" id="ARBA00022977"/>
    </source>
</evidence>
<dbReference type="SUPFAM" id="SSF56042">
    <property type="entry name" value="PurM C-terminal domain-like"/>
    <property type="match status" value="1"/>
</dbReference>
<dbReference type="EC" id="2.7.4.16" evidence="2"/>
<proteinExistence type="inferred from homology"/>
<comment type="caution">
    <text evidence="2">Lacks conserved residue(s) required for the propagation of feature annotation.</text>
</comment>
<dbReference type="RefSeq" id="WP_126322436.1">
    <property type="nucleotide sequence ID" value="NZ_AP018005.1"/>
</dbReference>
<feature type="binding site" evidence="2">
    <location>
        <begin position="122"/>
        <end position="123"/>
    </location>
    <ligand>
        <name>ATP</name>
        <dbReference type="ChEBI" id="CHEBI:30616"/>
    </ligand>
</feature>
<feature type="binding site" evidence="2">
    <location>
        <position position="216"/>
    </location>
    <ligand>
        <name>Mg(2+)</name>
        <dbReference type="ChEBI" id="CHEBI:18420"/>
        <label>5</label>
    </ligand>
</feature>
<comment type="similarity">
    <text evidence="2">Belongs to the thiamine-monophosphate kinase family.</text>
</comment>
<dbReference type="EMBL" id="AP018005">
    <property type="protein sequence ID" value="BBB14928.1"/>
    <property type="molecule type" value="Genomic_DNA"/>
</dbReference>
<dbReference type="Pfam" id="PF00586">
    <property type="entry name" value="AIRS"/>
    <property type="match status" value="1"/>
</dbReference>
<evidence type="ECO:0000256" key="2">
    <source>
        <dbReference type="HAMAP-Rule" id="MF_02128"/>
    </source>
</evidence>
<feature type="binding site" evidence="2">
    <location>
        <position position="48"/>
    </location>
    <ligand>
        <name>Mg(2+)</name>
        <dbReference type="ChEBI" id="CHEBI:18420"/>
        <label>2</label>
    </ligand>
</feature>
<dbReference type="GO" id="GO:0009229">
    <property type="term" value="P:thiamine diphosphate biosynthetic process"/>
    <property type="evidence" value="ECO:0007669"/>
    <property type="project" value="UniProtKB-UniRule"/>
</dbReference>
<gene>
    <name evidence="2 5" type="primary">thiL</name>
    <name evidence="5" type="ORF">RVIR1_04140</name>
</gene>
<feature type="domain" description="PurM-like N-terminal" evidence="3">
    <location>
        <begin position="29"/>
        <end position="139"/>
    </location>
</feature>
<dbReference type="GO" id="GO:0009030">
    <property type="term" value="F:thiamine-phosphate kinase activity"/>
    <property type="evidence" value="ECO:0007669"/>
    <property type="project" value="UniProtKB-UniRule"/>
</dbReference>
<dbReference type="InterPro" id="IPR010918">
    <property type="entry name" value="PurM-like_C_dom"/>
</dbReference>
<protein>
    <recommendedName>
        <fullName evidence="2">Thiamine-monophosphate kinase</fullName>
        <shortName evidence="2">TMP kinase</shortName>
        <shortName evidence="2">Thiamine-phosphate kinase</shortName>
        <ecNumber evidence="2">2.7.4.16</ecNumber>
    </recommendedName>
</protein>
<feature type="binding site" evidence="2">
    <location>
        <position position="215"/>
    </location>
    <ligand>
        <name>ATP</name>
        <dbReference type="ChEBI" id="CHEBI:30616"/>
    </ligand>
</feature>
<dbReference type="InterPro" id="IPR036921">
    <property type="entry name" value="PurM-like_N_sf"/>
</dbReference>
<keyword evidence="2" id="KW-0067">ATP-binding</keyword>
<reference evidence="5 6" key="1">
    <citation type="submission" date="2017-03" db="EMBL/GenBank/DDBJ databases">
        <title>The genome sequence of Candidatus Rickettsiella viridis.</title>
        <authorList>
            <person name="Nikoh N."/>
            <person name="Tsuchida T."/>
            <person name="Yamaguchi K."/>
            <person name="Maeda T."/>
            <person name="Shigenobu S."/>
            <person name="Fukatsu T."/>
        </authorList>
    </citation>
    <scope>NUCLEOTIDE SEQUENCE [LARGE SCALE GENOMIC DNA]</scope>
    <source>
        <strain evidence="5 6">Ap-RA04</strain>
    </source>
</reference>
<dbReference type="InterPro" id="IPR016188">
    <property type="entry name" value="PurM-like_N"/>
</dbReference>
<feature type="binding site" evidence="2">
    <location>
        <position position="213"/>
    </location>
    <ligand>
        <name>Mg(2+)</name>
        <dbReference type="ChEBI" id="CHEBI:18420"/>
        <label>3</label>
    </ligand>
</feature>
<feature type="binding site" evidence="2">
    <location>
        <position position="76"/>
    </location>
    <ligand>
        <name>Mg(2+)</name>
        <dbReference type="ChEBI" id="CHEBI:18420"/>
        <label>3</label>
    </ligand>
</feature>
<evidence type="ECO:0000313" key="5">
    <source>
        <dbReference type="EMBL" id="BBB14928.1"/>
    </source>
</evidence>
<keyword evidence="2" id="KW-0547">Nucleotide-binding</keyword>
<feature type="binding site" evidence="2">
    <location>
        <position position="147"/>
    </location>
    <ligand>
        <name>ATP</name>
        <dbReference type="ChEBI" id="CHEBI:30616"/>
    </ligand>
</feature>
<feature type="binding site" evidence="2">
    <location>
        <position position="48"/>
    </location>
    <ligand>
        <name>Mg(2+)</name>
        <dbReference type="ChEBI" id="CHEBI:18420"/>
        <label>1</label>
    </ligand>
</feature>
<feature type="binding site" evidence="2">
    <location>
        <position position="123"/>
    </location>
    <ligand>
        <name>Mg(2+)</name>
        <dbReference type="ChEBI" id="CHEBI:18420"/>
        <label>1</label>
    </ligand>
</feature>
<dbReference type="SUPFAM" id="SSF55326">
    <property type="entry name" value="PurM N-terminal domain-like"/>
    <property type="match status" value="1"/>
</dbReference>
<name>A0A2Z5UTY4_9COXI</name>
<dbReference type="Gene3D" id="3.90.650.10">
    <property type="entry name" value="PurM-like C-terminal domain"/>
    <property type="match status" value="1"/>
</dbReference>
<feature type="binding site" evidence="2">
    <location>
        <position position="76"/>
    </location>
    <ligand>
        <name>Mg(2+)</name>
        <dbReference type="ChEBI" id="CHEBI:18420"/>
        <label>4</label>
    </ligand>
</feature>
<feature type="binding site" evidence="2">
    <location>
        <position position="76"/>
    </location>
    <ligand>
        <name>Mg(2+)</name>
        <dbReference type="ChEBI" id="CHEBI:18420"/>
        <label>2</label>
    </ligand>
</feature>
<feature type="binding site" evidence="2">
    <location>
        <position position="46"/>
    </location>
    <ligand>
        <name>Mg(2+)</name>
        <dbReference type="ChEBI" id="CHEBI:18420"/>
        <label>4</label>
    </ligand>
</feature>
<feature type="binding site" evidence="2">
    <location>
        <position position="55"/>
    </location>
    <ligand>
        <name>substrate</name>
    </ligand>
</feature>
<keyword evidence="1 2" id="KW-0784">Thiamine biosynthesis</keyword>
<dbReference type="InterPro" id="IPR006283">
    <property type="entry name" value="ThiL-like"/>
</dbReference>
<accession>A0A2Z5UTY4</accession>
<evidence type="ECO:0000313" key="6">
    <source>
        <dbReference type="Proteomes" id="UP000282483"/>
    </source>
</evidence>
<dbReference type="KEGG" id="rvi:RVIR1_04140"/>
<dbReference type="HAMAP" id="MF_02128">
    <property type="entry name" value="TMP_kinase"/>
    <property type="match status" value="1"/>
</dbReference>
<dbReference type="GO" id="GO:0009228">
    <property type="term" value="P:thiamine biosynthetic process"/>
    <property type="evidence" value="ECO:0007669"/>
    <property type="project" value="UniProtKB-KW"/>
</dbReference>
<dbReference type="PANTHER" id="PTHR30270:SF0">
    <property type="entry name" value="THIAMINE-MONOPHOSPHATE KINASE"/>
    <property type="match status" value="1"/>
</dbReference>
<organism evidence="5 6">
    <name type="scientific">Candidatus Rickettsiella viridis</name>
    <dbReference type="NCBI Taxonomy" id="676208"/>
    <lineage>
        <taxon>Bacteria</taxon>
        <taxon>Pseudomonadati</taxon>
        <taxon>Pseudomonadota</taxon>
        <taxon>Gammaproteobacteria</taxon>
        <taxon>Legionellales</taxon>
        <taxon>Coxiellaceae</taxon>
        <taxon>Rickettsiella</taxon>
    </lineage>
</organism>
<dbReference type="NCBIfam" id="TIGR01379">
    <property type="entry name" value="thiL"/>
    <property type="match status" value="1"/>
</dbReference>
<dbReference type="CDD" id="cd02194">
    <property type="entry name" value="ThiL"/>
    <property type="match status" value="1"/>
</dbReference>
<dbReference type="InterPro" id="IPR036676">
    <property type="entry name" value="PurM-like_C_sf"/>
</dbReference>
<keyword evidence="2" id="KW-0808">Transferase</keyword>
<keyword evidence="2" id="KW-0479">Metal-binding</keyword>
<dbReference type="AlphaFoldDB" id="A0A2Z5UTY4"/>
<comment type="catalytic activity">
    <reaction evidence="2">
        <text>thiamine phosphate + ATP = thiamine diphosphate + ADP</text>
        <dbReference type="Rhea" id="RHEA:15913"/>
        <dbReference type="ChEBI" id="CHEBI:30616"/>
        <dbReference type="ChEBI" id="CHEBI:37575"/>
        <dbReference type="ChEBI" id="CHEBI:58937"/>
        <dbReference type="ChEBI" id="CHEBI:456216"/>
        <dbReference type="EC" id="2.7.4.16"/>
    </reaction>
</comment>
<dbReference type="Pfam" id="PF02769">
    <property type="entry name" value="AIRS_C"/>
    <property type="match status" value="1"/>
</dbReference>
<dbReference type="Gene3D" id="3.30.1330.10">
    <property type="entry name" value="PurM-like, N-terminal domain"/>
    <property type="match status" value="1"/>
</dbReference>
<feature type="binding site" evidence="2">
    <location>
        <position position="319"/>
    </location>
    <ligand>
        <name>substrate</name>
    </ligand>
</feature>
<evidence type="ECO:0000259" key="3">
    <source>
        <dbReference type="Pfam" id="PF00586"/>
    </source>
</evidence>
<feature type="domain" description="PurM-like C-terminal" evidence="4">
    <location>
        <begin position="152"/>
        <end position="301"/>
    </location>
</feature>
<feature type="binding site" evidence="2">
    <location>
        <position position="47"/>
    </location>
    <ligand>
        <name>Mg(2+)</name>
        <dbReference type="ChEBI" id="CHEBI:18420"/>
        <label>1</label>
    </ligand>
</feature>
<keyword evidence="2" id="KW-0460">Magnesium</keyword>
<sequence>MLSISEFDLIQRFFNQEKNNRADVIHGIGDDAAVLQPPVGQQLVVTTDTLVAGQHFPENTSPFDIGYKSLAVNLSDLAAMGAEPVWILLVLSLPMVDKAWLSEFTQGFFSLMHRFQCQLVGGDLTRGPLSITVQALGLIPNGKALLRSGAQTGDRIYVTGTLGDAGLALADLQNKINVLTLAQRSVVLTHLNRPDPRVAIGLALRDIANSAIDISDGLAADLGHILAASHVGAVVDITKLPISDALLALPLEKAQQLALSAGDDYELCFTVPEAHESALKQALEKIACPYTAIGFITKESGLLLQDENGKSFQLEKQGFLHF</sequence>
<keyword evidence="6" id="KW-1185">Reference proteome</keyword>